<comment type="catalytic activity">
    <reaction evidence="8">
        <text>L-tyrosyl-[protein] + ATP = O-(5'-adenylyl)-L-tyrosyl-[protein] + diphosphate</text>
        <dbReference type="Rhea" id="RHEA:54288"/>
        <dbReference type="Rhea" id="RHEA-COMP:10136"/>
        <dbReference type="Rhea" id="RHEA-COMP:13846"/>
        <dbReference type="ChEBI" id="CHEBI:30616"/>
        <dbReference type="ChEBI" id="CHEBI:33019"/>
        <dbReference type="ChEBI" id="CHEBI:46858"/>
        <dbReference type="ChEBI" id="CHEBI:83624"/>
        <dbReference type="EC" id="2.7.7.108"/>
    </reaction>
</comment>
<feature type="binding site" evidence="8">
    <location>
        <position position="183"/>
    </location>
    <ligand>
        <name>ATP</name>
        <dbReference type="ChEBI" id="CHEBI:30616"/>
    </ligand>
</feature>
<dbReference type="OrthoDB" id="5298842at2"/>
<keyword evidence="3 8" id="KW-0548">Nucleotidyltransferase</keyword>
<keyword evidence="8" id="KW-0464">Manganese</keyword>
<keyword evidence="7 8" id="KW-0460">Magnesium</keyword>
<evidence type="ECO:0000256" key="2">
    <source>
        <dbReference type="ARBA" id="ARBA00022679"/>
    </source>
</evidence>
<feature type="binding site" evidence="8">
    <location>
        <position position="262"/>
    </location>
    <ligand>
        <name>ATP</name>
        <dbReference type="ChEBI" id="CHEBI:30616"/>
    </ligand>
</feature>
<dbReference type="Pfam" id="PF02696">
    <property type="entry name" value="SelO"/>
    <property type="match status" value="1"/>
</dbReference>
<evidence type="ECO:0000256" key="1">
    <source>
        <dbReference type="ARBA" id="ARBA00009747"/>
    </source>
</evidence>
<dbReference type="EC" id="2.7.7.108" evidence="8"/>
<comment type="catalytic activity">
    <reaction evidence="8">
        <text>L-seryl-[protein] + ATP = 3-O-(5'-adenylyl)-L-seryl-[protein] + diphosphate</text>
        <dbReference type="Rhea" id="RHEA:58120"/>
        <dbReference type="Rhea" id="RHEA-COMP:9863"/>
        <dbReference type="Rhea" id="RHEA-COMP:15073"/>
        <dbReference type="ChEBI" id="CHEBI:29999"/>
        <dbReference type="ChEBI" id="CHEBI:30616"/>
        <dbReference type="ChEBI" id="CHEBI:33019"/>
        <dbReference type="ChEBI" id="CHEBI:142516"/>
        <dbReference type="EC" id="2.7.7.108"/>
    </reaction>
</comment>
<evidence type="ECO:0000313" key="9">
    <source>
        <dbReference type="EMBL" id="PPC76508.1"/>
    </source>
</evidence>
<comment type="cofactor">
    <cofactor evidence="8">
        <name>Mg(2+)</name>
        <dbReference type="ChEBI" id="CHEBI:18420"/>
    </cofactor>
    <cofactor evidence="8">
        <name>Mn(2+)</name>
        <dbReference type="ChEBI" id="CHEBI:29035"/>
    </cofactor>
</comment>
<dbReference type="Proteomes" id="UP000238196">
    <property type="component" value="Unassembled WGS sequence"/>
</dbReference>
<feature type="binding site" evidence="8">
    <location>
        <position position="253"/>
    </location>
    <ligand>
        <name>Mg(2+)</name>
        <dbReference type="ChEBI" id="CHEBI:18420"/>
    </ligand>
</feature>
<protein>
    <recommendedName>
        <fullName evidence="8">Protein nucleotidyltransferase YdiU</fullName>
        <ecNumber evidence="8">2.7.7.-</ecNumber>
    </recommendedName>
    <alternativeName>
        <fullName evidence="8">Protein adenylyltransferase YdiU</fullName>
        <ecNumber evidence="8">2.7.7.108</ecNumber>
    </alternativeName>
    <alternativeName>
        <fullName evidence="8">Protein uridylyltransferase YdiU</fullName>
        <ecNumber evidence="8">2.7.7.-</ecNumber>
    </alternativeName>
</protein>
<dbReference type="NCBIfam" id="NF000658">
    <property type="entry name" value="PRK00029.1"/>
    <property type="match status" value="1"/>
</dbReference>
<feature type="active site" description="Proton acceptor" evidence="8">
    <location>
        <position position="252"/>
    </location>
</feature>
<evidence type="ECO:0000256" key="3">
    <source>
        <dbReference type="ARBA" id="ARBA00022695"/>
    </source>
</evidence>
<comment type="catalytic activity">
    <reaction evidence="8">
        <text>L-tyrosyl-[protein] + UTP = O-(5'-uridylyl)-L-tyrosyl-[protein] + diphosphate</text>
        <dbReference type="Rhea" id="RHEA:83887"/>
        <dbReference type="Rhea" id="RHEA-COMP:10136"/>
        <dbReference type="Rhea" id="RHEA-COMP:20238"/>
        <dbReference type="ChEBI" id="CHEBI:33019"/>
        <dbReference type="ChEBI" id="CHEBI:46398"/>
        <dbReference type="ChEBI" id="CHEBI:46858"/>
        <dbReference type="ChEBI" id="CHEBI:90602"/>
    </reaction>
</comment>
<organism evidence="9 10">
    <name type="scientific">Proteobacteria bacterium 228</name>
    <dbReference type="NCBI Taxonomy" id="2083153"/>
    <lineage>
        <taxon>Bacteria</taxon>
        <taxon>Pseudomonadati</taxon>
        <taxon>Pseudomonadota</taxon>
    </lineage>
</organism>
<dbReference type="HAMAP" id="MF_00692">
    <property type="entry name" value="SelO"/>
    <property type="match status" value="1"/>
</dbReference>
<evidence type="ECO:0000256" key="4">
    <source>
        <dbReference type="ARBA" id="ARBA00022723"/>
    </source>
</evidence>
<dbReference type="InterPro" id="IPR003846">
    <property type="entry name" value="SelO"/>
</dbReference>
<dbReference type="GO" id="GO:0030145">
    <property type="term" value="F:manganese ion binding"/>
    <property type="evidence" value="ECO:0007669"/>
    <property type="project" value="UniProtKB-UniRule"/>
</dbReference>
<gene>
    <name evidence="8" type="primary">ydiU</name>
    <name evidence="8" type="synonym">selO</name>
    <name evidence="9" type="ORF">C4K68_15320</name>
</gene>
<feature type="binding site" evidence="8">
    <location>
        <position position="126"/>
    </location>
    <ligand>
        <name>ATP</name>
        <dbReference type="ChEBI" id="CHEBI:30616"/>
    </ligand>
</feature>
<dbReference type="GO" id="GO:0005524">
    <property type="term" value="F:ATP binding"/>
    <property type="evidence" value="ECO:0007669"/>
    <property type="project" value="UniProtKB-UniRule"/>
</dbReference>
<evidence type="ECO:0000313" key="10">
    <source>
        <dbReference type="Proteomes" id="UP000238196"/>
    </source>
</evidence>
<feature type="binding site" evidence="8">
    <location>
        <position position="93"/>
    </location>
    <ligand>
        <name>ATP</name>
        <dbReference type="ChEBI" id="CHEBI:30616"/>
    </ligand>
</feature>
<comment type="catalytic activity">
    <reaction evidence="8">
        <text>L-threonyl-[protein] + ATP = 3-O-(5'-adenylyl)-L-threonyl-[protein] + diphosphate</text>
        <dbReference type="Rhea" id="RHEA:54292"/>
        <dbReference type="Rhea" id="RHEA-COMP:11060"/>
        <dbReference type="Rhea" id="RHEA-COMP:13847"/>
        <dbReference type="ChEBI" id="CHEBI:30013"/>
        <dbReference type="ChEBI" id="CHEBI:30616"/>
        <dbReference type="ChEBI" id="CHEBI:33019"/>
        <dbReference type="ChEBI" id="CHEBI:138113"/>
        <dbReference type="EC" id="2.7.7.108"/>
    </reaction>
</comment>
<dbReference type="PANTHER" id="PTHR32057:SF14">
    <property type="entry name" value="PROTEIN ADENYLYLTRANSFERASE SELO, MITOCHONDRIAL"/>
    <property type="match status" value="1"/>
</dbReference>
<accession>A0A2S5KNZ9</accession>
<keyword evidence="6 8" id="KW-0067">ATP-binding</keyword>
<keyword evidence="5 8" id="KW-0547">Nucleotide-binding</keyword>
<comment type="catalytic activity">
    <reaction evidence="8">
        <text>L-seryl-[protein] + UTP = O-(5'-uridylyl)-L-seryl-[protein] + diphosphate</text>
        <dbReference type="Rhea" id="RHEA:64604"/>
        <dbReference type="Rhea" id="RHEA-COMP:9863"/>
        <dbReference type="Rhea" id="RHEA-COMP:16635"/>
        <dbReference type="ChEBI" id="CHEBI:29999"/>
        <dbReference type="ChEBI" id="CHEBI:33019"/>
        <dbReference type="ChEBI" id="CHEBI:46398"/>
        <dbReference type="ChEBI" id="CHEBI:156051"/>
    </reaction>
</comment>
<keyword evidence="4 8" id="KW-0479">Metal-binding</keyword>
<feature type="binding site" evidence="8">
    <location>
        <position position="113"/>
    </location>
    <ligand>
        <name>ATP</name>
        <dbReference type="ChEBI" id="CHEBI:30616"/>
    </ligand>
</feature>
<dbReference type="PANTHER" id="PTHR32057">
    <property type="entry name" value="PROTEIN ADENYLYLTRANSFERASE SELO, MITOCHONDRIAL"/>
    <property type="match status" value="1"/>
</dbReference>
<reference evidence="9 10" key="1">
    <citation type="submission" date="2018-02" db="EMBL/GenBank/DDBJ databases">
        <title>novel marine gammaproteobacteria from coastal saline agro ecosystem.</title>
        <authorList>
            <person name="Krishnan R."/>
            <person name="Ramesh Kumar N."/>
        </authorList>
    </citation>
    <scope>NUCLEOTIDE SEQUENCE [LARGE SCALE GENOMIC DNA]</scope>
    <source>
        <strain evidence="9 10">228</strain>
    </source>
</reference>
<name>A0A2S5KNZ9_9PROT</name>
<comment type="similarity">
    <text evidence="1 8">Belongs to the SELO family.</text>
</comment>
<dbReference type="AlphaFoldDB" id="A0A2S5KNZ9"/>
<evidence type="ECO:0000256" key="5">
    <source>
        <dbReference type="ARBA" id="ARBA00022741"/>
    </source>
</evidence>
<comment type="function">
    <text evidence="8">Nucleotidyltransferase involved in the post-translational modification of proteins. It can catalyze the addition of adenosine monophosphate (AMP) or uridine monophosphate (UMP) to a protein, resulting in modifications known as AMPylation and UMPylation.</text>
</comment>
<feature type="binding site" evidence="8">
    <location>
        <position position="176"/>
    </location>
    <ligand>
        <name>ATP</name>
        <dbReference type="ChEBI" id="CHEBI:30616"/>
    </ligand>
</feature>
<sequence length="484" mass="55879">MKTLETLEFINRYIRLPQEFYSRQAVAPLAGLRWLTGSPAAAALLDLDVEQFKRRDIADVIGGSALWVGTNPLAMVYSGHQFGGYTPRLGDGRGLLLGEVQNTKGEVWDVHLKGAGPTPYSRMGDGRAVLRSSIREYLCSESLAALGVPTTRALGLLGSDEPVYRETEERGAMLIRIAKTHVRFGHFEYFYYSQQHELLKQLAEFCLETYFTHCTSLVLPYEAMFAEIVERTAKMIAYWQAYGFCHGVMNTDNFSILGDTFDFGPFAFLDDYDPRFICNHSDSQGRYAFYRQPSIAYWNLQCLAQALTPIIEIEGLRKGLESFETVLVKEFSELMRRRLGLPEFTESDHEMLKVWLQLLATNKMDYTLAFRWLGEVRPDRQPEKLRNEFMQLPEFDAWLEQYQRRLKGQDWDQRQQLMNAVNPHYVMRNYLLQEAIEKAEAGDISEVERLFLIMQNPFDEQPEFLKYAKRPPQWGKSLEISCSS</sequence>
<proteinExistence type="inferred from homology"/>
<keyword evidence="2 8" id="KW-0808">Transferase</keyword>
<dbReference type="EC" id="2.7.7.-" evidence="8"/>
<feature type="binding site" evidence="8">
    <location>
        <position position="262"/>
    </location>
    <ligand>
        <name>Mg(2+)</name>
        <dbReference type="ChEBI" id="CHEBI:18420"/>
    </ligand>
</feature>
<dbReference type="GO" id="GO:0070733">
    <property type="term" value="F:AMPylase activity"/>
    <property type="evidence" value="ECO:0007669"/>
    <property type="project" value="UniProtKB-EC"/>
</dbReference>
<dbReference type="GO" id="GO:0000287">
    <property type="term" value="F:magnesium ion binding"/>
    <property type="evidence" value="ECO:0007669"/>
    <property type="project" value="UniProtKB-UniRule"/>
</dbReference>
<dbReference type="EMBL" id="PRLP01000051">
    <property type="protein sequence ID" value="PPC76508.1"/>
    <property type="molecule type" value="Genomic_DNA"/>
</dbReference>
<feature type="binding site" evidence="8">
    <location>
        <position position="125"/>
    </location>
    <ligand>
        <name>ATP</name>
        <dbReference type="ChEBI" id="CHEBI:30616"/>
    </ligand>
</feature>
<evidence type="ECO:0000256" key="8">
    <source>
        <dbReference type="HAMAP-Rule" id="MF_00692"/>
    </source>
</evidence>
<evidence type="ECO:0000256" key="7">
    <source>
        <dbReference type="ARBA" id="ARBA00022842"/>
    </source>
</evidence>
<comment type="catalytic activity">
    <reaction evidence="8">
        <text>L-histidyl-[protein] + UTP = N(tele)-(5'-uridylyl)-L-histidyl-[protein] + diphosphate</text>
        <dbReference type="Rhea" id="RHEA:83891"/>
        <dbReference type="Rhea" id="RHEA-COMP:9745"/>
        <dbReference type="Rhea" id="RHEA-COMP:20239"/>
        <dbReference type="ChEBI" id="CHEBI:29979"/>
        <dbReference type="ChEBI" id="CHEBI:33019"/>
        <dbReference type="ChEBI" id="CHEBI:46398"/>
        <dbReference type="ChEBI" id="CHEBI:233474"/>
    </reaction>
</comment>
<comment type="caution">
    <text evidence="9">The sequence shown here is derived from an EMBL/GenBank/DDBJ whole genome shotgun (WGS) entry which is preliminary data.</text>
</comment>
<evidence type="ECO:0000256" key="6">
    <source>
        <dbReference type="ARBA" id="ARBA00022840"/>
    </source>
</evidence>
<feature type="binding site" evidence="8">
    <location>
        <position position="92"/>
    </location>
    <ligand>
        <name>ATP</name>
        <dbReference type="ChEBI" id="CHEBI:30616"/>
    </ligand>
</feature>
<feature type="binding site" evidence="8">
    <location>
        <position position="90"/>
    </location>
    <ligand>
        <name>ATP</name>
        <dbReference type="ChEBI" id="CHEBI:30616"/>
    </ligand>
</feature>